<dbReference type="EMBL" id="AYJU01000017">
    <property type="protein sequence ID" value="EST52415.1"/>
    <property type="molecule type" value="Genomic_DNA"/>
</dbReference>
<comment type="caution">
    <text evidence="1">The sequence shown here is derived from an EMBL/GenBank/DDBJ whole genome shotgun (WGS) entry which is preliminary data.</text>
</comment>
<proteinExistence type="predicted"/>
<evidence type="ECO:0000313" key="2">
    <source>
        <dbReference type="Proteomes" id="UP000017973"/>
    </source>
</evidence>
<dbReference type="Proteomes" id="UP000017973">
    <property type="component" value="Unassembled WGS sequence"/>
</dbReference>
<sequence length="361" mass="42229">MARCDFTIMSVTTLDGQALAAEIRRQTALANRNNVTRTQAYLQFYREHEEVHWALLAHLVSRNGGWNMTDLQGEWLPRIMDPASRNAYFWFLERCNWLIFHDAYAQLLLYAEMKRSGRDLTNLLPSLHVSSFMQGFWQDFLTSGDSARLTRALIVNEQQYIEQRVVRKSFTYHRIFSTLAFFAQSQLSLNQTLFPYKAHPTDRRFQLVGMNVHDFPEINQRIAIGKALYKLLYEDKKRLDSIREFAFRIPHTGSRADYWPHLFTPVELAQREASLSDNNAYSLRLHKDSLREGAPKLYSPFLHKAWPDTSHDPADGVDWYRDPRWLSVVDEPIELPSIATEEYARALQWIDYGVKIVSLFS</sequence>
<dbReference type="PATRIC" id="fig|1408254.3.peg.3069"/>
<gene>
    <name evidence="1" type="ORF">T458_15680</name>
</gene>
<dbReference type="Pfam" id="PF10720">
    <property type="entry name" value="DUF2515"/>
    <property type="match status" value="1"/>
</dbReference>
<evidence type="ECO:0008006" key="3">
    <source>
        <dbReference type="Google" id="ProtNLM"/>
    </source>
</evidence>
<accession>V6M3E3</accession>
<protein>
    <recommendedName>
        <fullName evidence="3">DUF2515 domain-containing protein</fullName>
    </recommendedName>
</protein>
<dbReference type="InterPro" id="IPR019658">
    <property type="entry name" value="DUF2515"/>
</dbReference>
<dbReference type="HOGENOM" id="CLU_032297_0_0_9"/>
<name>V6M3E3_9BACL</name>
<dbReference type="eggNOG" id="ENOG502ZC84">
    <property type="taxonomic scope" value="Bacteria"/>
</dbReference>
<organism evidence="1 2">
    <name type="scientific">Brevibacillus panacihumi W25</name>
    <dbReference type="NCBI Taxonomy" id="1408254"/>
    <lineage>
        <taxon>Bacteria</taxon>
        <taxon>Bacillati</taxon>
        <taxon>Bacillota</taxon>
        <taxon>Bacilli</taxon>
        <taxon>Bacillales</taxon>
        <taxon>Paenibacillaceae</taxon>
        <taxon>Brevibacillus</taxon>
    </lineage>
</organism>
<evidence type="ECO:0000313" key="1">
    <source>
        <dbReference type="EMBL" id="EST52415.1"/>
    </source>
</evidence>
<dbReference type="STRING" id="1408254.T458_15680"/>
<dbReference type="AlphaFoldDB" id="V6M3E3"/>
<keyword evidence="2" id="KW-1185">Reference proteome</keyword>
<reference evidence="1 2" key="1">
    <citation type="journal article" date="2014" name="Genome Announc.">
        <title>Draft Genome Sequence of Brevibacillus panacihumi Strain W25, a Halotolerant Hydrocarbon-Degrading Bacterium.</title>
        <authorList>
            <person name="Wang X."/>
            <person name="Jin D."/>
            <person name="Zhou L."/>
            <person name="Wu L."/>
            <person name="An W."/>
            <person name="Chen Y."/>
            <person name="Zhao L."/>
        </authorList>
    </citation>
    <scope>NUCLEOTIDE SEQUENCE [LARGE SCALE GENOMIC DNA]</scope>
    <source>
        <strain evidence="1 2">W25</strain>
    </source>
</reference>